<feature type="compositionally biased region" description="Basic and acidic residues" evidence="3">
    <location>
        <begin position="244"/>
        <end position="253"/>
    </location>
</feature>
<dbReference type="PANTHER" id="PTHR42901">
    <property type="entry name" value="ALCOHOL DEHYDROGENASE"/>
    <property type="match status" value="1"/>
</dbReference>
<keyword evidence="5" id="KW-1185">Reference proteome</keyword>
<accession>A0A0P9C4Y0</accession>
<gene>
    <name evidence="4" type="ORF">SAMN05661077_1307</name>
</gene>
<feature type="region of interest" description="Disordered" evidence="3">
    <location>
        <begin position="239"/>
        <end position="259"/>
    </location>
</feature>
<evidence type="ECO:0000313" key="5">
    <source>
        <dbReference type="Proteomes" id="UP000183104"/>
    </source>
</evidence>
<dbReference type="AlphaFoldDB" id="A0A0P9C4Y0"/>
<proteinExistence type="inferred from homology"/>
<organism evidence="4 5">
    <name type="scientific">Thiohalorhabdus denitrificans</name>
    <dbReference type="NCBI Taxonomy" id="381306"/>
    <lineage>
        <taxon>Bacteria</taxon>
        <taxon>Pseudomonadati</taxon>
        <taxon>Pseudomonadota</taxon>
        <taxon>Gammaproteobacteria</taxon>
        <taxon>Thiohalorhabdales</taxon>
        <taxon>Thiohalorhabdaceae</taxon>
        <taxon>Thiohalorhabdus</taxon>
    </lineage>
</organism>
<evidence type="ECO:0000313" key="4">
    <source>
        <dbReference type="EMBL" id="SCY13460.1"/>
    </source>
</evidence>
<dbReference type="Gene3D" id="3.40.50.720">
    <property type="entry name" value="NAD(P)-binding Rossmann-like Domain"/>
    <property type="match status" value="1"/>
</dbReference>
<keyword evidence="2" id="KW-0560">Oxidoreductase</keyword>
<dbReference type="PRINTS" id="PR00081">
    <property type="entry name" value="GDHRDH"/>
</dbReference>
<evidence type="ECO:0000256" key="1">
    <source>
        <dbReference type="ARBA" id="ARBA00006484"/>
    </source>
</evidence>
<dbReference type="GO" id="GO:0016491">
    <property type="term" value="F:oxidoreductase activity"/>
    <property type="evidence" value="ECO:0007669"/>
    <property type="project" value="UniProtKB-KW"/>
</dbReference>
<dbReference type="Proteomes" id="UP000183104">
    <property type="component" value="Unassembled WGS sequence"/>
</dbReference>
<dbReference type="PROSITE" id="PS00061">
    <property type="entry name" value="ADH_SHORT"/>
    <property type="match status" value="1"/>
</dbReference>
<dbReference type="OrthoDB" id="9790785at2"/>
<dbReference type="InterPro" id="IPR020904">
    <property type="entry name" value="Sc_DH/Rdtase_CS"/>
</dbReference>
<reference evidence="5" key="1">
    <citation type="submission" date="2016-10" db="EMBL/GenBank/DDBJ databases">
        <authorList>
            <person name="Varghese N."/>
        </authorList>
    </citation>
    <scope>NUCLEOTIDE SEQUENCE [LARGE SCALE GENOMIC DNA]</scope>
    <source>
        <strain evidence="5">HL 19</strain>
    </source>
</reference>
<name>A0A0P9C4Y0_9GAMM</name>
<dbReference type="STRING" id="381306.AN478_07705"/>
<sequence>MNGQEDEVAGETGTPSAPALEGRVYLVTGAGAGVGRAVSLAFAAAGATVVLLDKEVSRLEALYDEIEQQGHPQPAIFAVDLAGAQPEDYARLADTIEEELGRLDGVVHAAAILGALTPLEQFSPETWEKVLRVNLTAPFLLTQPLLRLLRQAEDPTVTLVSDEVGGKPRAYWGAYGVSKVGLEGLARMLGEETEQAGVRVNVVEPGAVRTALQEEAYPAVDPAQWRDPADLAPLFLELAAPTETPRRGERVGPDDPLAG</sequence>
<dbReference type="PANTHER" id="PTHR42901:SF1">
    <property type="entry name" value="ALCOHOL DEHYDROGENASE"/>
    <property type="match status" value="1"/>
</dbReference>
<dbReference type="SUPFAM" id="SSF51735">
    <property type="entry name" value="NAD(P)-binding Rossmann-fold domains"/>
    <property type="match status" value="1"/>
</dbReference>
<dbReference type="EMBL" id="FMUN01000003">
    <property type="protein sequence ID" value="SCY13460.1"/>
    <property type="molecule type" value="Genomic_DNA"/>
</dbReference>
<comment type="similarity">
    <text evidence="1">Belongs to the short-chain dehydrogenases/reductases (SDR) family.</text>
</comment>
<dbReference type="InterPro" id="IPR002347">
    <property type="entry name" value="SDR_fam"/>
</dbReference>
<dbReference type="InterPro" id="IPR036291">
    <property type="entry name" value="NAD(P)-bd_dom_sf"/>
</dbReference>
<evidence type="ECO:0000256" key="2">
    <source>
        <dbReference type="ARBA" id="ARBA00023002"/>
    </source>
</evidence>
<dbReference type="Pfam" id="PF00106">
    <property type="entry name" value="adh_short"/>
    <property type="match status" value="1"/>
</dbReference>
<evidence type="ECO:0000256" key="3">
    <source>
        <dbReference type="SAM" id="MobiDB-lite"/>
    </source>
</evidence>
<protein>
    <submittedName>
        <fullName evidence="4">NAD(P)-dependent dehydrogenase, short-chain alcohol dehydrogenase family</fullName>
    </submittedName>
</protein>